<keyword evidence="2" id="KW-1185">Reference proteome</keyword>
<accession>A0A8X6FEB6</accession>
<dbReference type="EMBL" id="BMAO01021766">
    <property type="protein sequence ID" value="GFQ77277.1"/>
    <property type="molecule type" value="Genomic_DNA"/>
</dbReference>
<organism evidence="1 2">
    <name type="scientific">Trichonephila clavata</name>
    <name type="common">Joro spider</name>
    <name type="synonym">Nephila clavata</name>
    <dbReference type="NCBI Taxonomy" id="2740835"/>
    <lineage>
        <taxon>Eukaryota</taxon>
        <taxon>Metazoa</taxon>
        <taxon>Ecdysozoa</taxon>
        <taxon>Arthropoda</taxon>
        <taxon>Chelicerata</taxon>
        <taxon>Arachnida</taxon>
        <taxon>Araneae</taxon>
        <taxon>Araneomorphae</taxon>
        <taxon>Entelegynae</taxon>
        <taxon>Araneoidea</taxon>
        <taxon>Nephilidae</taxon>
        <taxon>Trichonephila</taxon>
    </lineage>
</organism>
<reference evidence="1" key="1">
    <citation type="submission" date="2020-07" db="EMBL/GenBank/DDBJ databases">
        <title>Multicomponent nature underlies the extraordinary mechanical properties of spider dragline silk.</title>
        <authorList>
            <person name="Kono N."/>
            <person name="Nakamura H."/>
            <person name="Mori M."/>
            <person name="Yoshida Y."/>
            <person name="Ohtoshi R."/>
            <person name="Malay A.D."/>
            <person name="Moran D.A.P."/>
            <person name="Tomita M."/>
            <person name="Numata K."/>
            <person name="Arakawa K."/>
        </authorList>
    </citation>
    <scope>NUCLEOTIDE SEQUENCE</scope>
</reference>
<dbReference type="AlphaFoldDB" id="A0A8X6FEB6"/>
<comment type="caution">
    <text evidence="1">The sequence shown here is derived from an EMBL/GenBank/DDBJ whole genome shotgun (WGS) entry which is preliminary data.</text>
</comment>
<proteinExistence type="predicted"/>
<sequence length="69" mass="8093">MFKRLMYASEYLLMAEYDFDYYTYGTDSRRCRPVSIAVFRVTSTKNHFPTMTASLQLGFSGYVTFLFGE</sequence>
<evidence type="ECO:0000313" key="2">
    <source>
        <dbReference type="Proteomes" id="UP000887116"/>
    </source>
</evidence>
<evidence type="ECO:0000313" key="1">
    <source>
        <dbReference type="EMBL" id="GFQ77277.1"/>
    </source>
</evidence>
<name>A0A8X6FEB6_TRICU</name>
<gene>
    <name evidence="1" type="ORF">TNCT_377721</name>
</gene>
<dbReference type="Proteomes" id="UP000887116">
    <property type="component" value="Unassembled WGS sequence"/>
</dbReference>
<protein>
    <submittedName>
        <fullName evidence="1">Uncharacterized protein</fullName>
    </submittedName>
</protein>